<dbReference type="InterPro" id="IPR001585">
    <property type="entry name" value="TAL/FSA"/>
</dbReference>
<gene>
    <name evidence="2" type="ORF">B4167_1463</name>
</gene>
<dbReference type="NCBIfam" id="TIGR02134">
    <property type="entry name" value="transald_staph"/>
    <property type="match status" value="1"/>
</dbReference>
<dbReference type="Gene3D" id="3.20.20.70">
    <property type="entry name" value="Aldolase class I"/>
    <property type="match status" value="1"/>
</dbReference>
<dbReference type="PANTHER" id="PTHR10683">
    <property type="entry name" value="TRANSALDOLASE"/>
    <property type="match status" value="1"/>
</dbReference>
<dbReference type="InterPro" id="IPR011861">
    <property type="entry name" value="Transald_staph-type"/>
</dbReference>
<comment type="caution">
    <text evidence="2">The sequence shown here is derived from an EMBL/GenBank/DDBJ whole genome shotgun (WGS) entry which is preliminary data.</text>
</comment>
<dbReference type="EMBL" id="JXLU01000004">
    <property type="protein sequence ID" value="KIO74335.1"/>
    <property type="molecule type" value="Genomic_DNA"/>
</dbReference>
<proteinExistence type="predicted"/>
<protein>
    <submittedName>
        <fullName evidence="2">Transaldolase</fullName>
        <ecNumber evidence="2">2.2.1.2</ecNumber>
    </submittedName>
</protein>
<dbReference type="GO" id="GO:0004801">
    <property type="term" value="F:transaldolase activity"/>
    <property type="evidence" value="ECO:0007669"/>
    <property type="project" value="UniProtKB-EC"/>
</dbReference>
<keyword evidence="2" id="KW-0808">Transferase</keyword>
<dbReference type="SUPFAM" id="SSF51569">
    <property type="entry name" value="Aldolase"/>
    <property type="match status" value="1"/>
</dbReference>
<dbReference type="Pfam" id="PF00923">
    <property type="entry name" value="TAL_FSA"/>
    <property type="match status" value="1"/>
</dbReference>
<evidence type="ECO:0000313" key="3">
    <source>
        <dbReference type="Proteomes" id="UP000032076"/>
    </source>
</evidence>
<dbReference type="PANTHER" id="PTHR10683:SF40">
    <property type="entry name" value="FRUCTOSE-6-PHOSPHATE ALDOLASE 1-RELATED"/>
    <property type="match status" value="1"/>
</dbReference>
<evidence type="ECO:0000313" key="2">
    <source>
        <dbReference type="EMBL" id="KIO74335.1"/>
    </source>
</evidence>
<accession>A0ABD4AC48</accession>
<evidence type="ECO:0000256" key="1">
    <source>
        <dbReference type="ARBA" id="ARBA00023270"/>
    </source>
</evidence>
<reference evidence="2 3" key="1">
    <citation type="submission" date="2015-01" db="EMBL/GenBank/DDBJ databases">
        <title>Draft Genome Sequences of Four Bacillus thermoamylovorans Strains, Isolated From Food Products.</title>
        <authorList>
            <person name="Krawcyk A.O."/>
            <person name="Berendsen E.M."/>
            <person name="Eijlander R.T."/>
            <person name="de Jong A."/>
            <person name="Wells-Bennik M."/>
            <person name="Kuipers O.P."/>
        </authorList>
    </citation>
    <scope>NUCLEOTIDE SEQUENCE [LARGE SCALE GENOMIC DNA]</scope>
    <source>
        <strain evidence="2 3">B4167</strain>
    </source>
</reference>
<sequence>MKDLKIKLFADGAVLEEMISAYKEGVVKGFTTNPSLMKKAGITDYVSFAKEVITHIPDLPISFEVFTDNFDQMRREAEEIASWGDNVYVKIPITNSFGELSIPLIKDLSKKAVKLNVTAILTLEQVQQVVDAFAPGTHNIVSVFAGRIADTGIDPIPTMKKAAEICHQKPNTELLWASSRELLNIFQAEECNCDIITCTPDILRKLSNVGKDLTQLSLETVQMFSKDSKDLGFSIL</sequence>
<dbReference type="InterPro" id="IPR013785">
    <property type="entry name" value="Aldolase_TIM"/>
</dbReference>
<name>A0ABD4AC48_9BACI</name>
<dbReference type="Proteomes" id="UP000032076">
    <property type="component" value="Unassembled WGS sequence"/>
</dbReference>
<keyword evidence="1" id="KW-0704">Schiff base</keyword>
<organism evidence="2 3">
    <name type="scientific">Caldibacillus thermoamylovorans</name>
    <dbReference type="NCBI Taxonomy" id="35841"/>
    <lineage>
        <taxon>Bacteria</taxon>
        <taxon>Bacillati</taxon>
        <taxon>Bacillota</taxon>
        <taxon>Bacilli</taxon>
        <taxon>Bacillales</taxon>
        <taxon>Bacillaceae</taxon>
        <taxon>Caldibacillus</taxon>
    </lineage>
</organism>
<dbReference type="AlphaFoldDB" id="A0ABD4AC48"/>
<dbReference type="RefSeq" id="WP_041901869.1">
    <property type="nucleotide sequence ID" value="NZ_JXLT01000154.1"/>
</dbReference>
<dbReference type="EC" id="2.2.1.2" evidence="2"/>